<dbReference type="InterPro" id="IPR051209">
    <property type="entry name" value="FAD-bind_Monooxygenase_sf"/>
</dbReference>
<dbReference type="GO" id="GO:0004499">
    <property type="term" value="F:N,N-dimethylaniline monooxygenase activity"/>
    <property type="evidence" value="ECO:0007669"/>
    <property type="project" value="InterPro"/>
</dbReference>
<dbReference type="PANTHER" id="PTHR42877">
    <property type="entry name" value="L-ORNITHINE N(5)-MONOOXYGENASE-RELATED"/>
    <property type="match status" value="1"/>
</dbReference>
<dbReference type="RefSeq" id="WP_091275131.1">
    <property type="nucleotide sequence ID" value="NZ_FAOZ01000006.1"/>
</dbReference>
<keyword evidence="2" id="KW-0285">Flavoprotein</keyword>
<evidence type="ECO:0000256" key="2">
    <source>
        <dbReference type="ARBA" id="ARBA00022630"/>
    </source>
</evidence>
<dbReference type="PANTHER" id="PTHR42877:SF4">
    <property type="entry name" value="FAD_NAD(P)-BINDING DOMAIN-CONTAINING PROTEIN-RELATED"/>
    <property type="match status" value="1"/>
</dbReference>
<dbReference type="InterPro" id="IPR036188">
    <property type="entry name" value="FAD/NAD-bd_sf"/>
</dbReference>
<evidence type="ECO:0000256" key="1">
    <source>
        <dbReference type="ARBA" id="ARBA00010139"/>
    </source>
</evidence>
<sequence>MPAGVSRRTEGSSSSLLPPITQDDDQIAAFLEGVSVPTLVASMAHLTGDPAFVRGPLRPRTFIPNDFQGGLEEHESRALREQALAAIRAYRDAGCPPVPPPPGPLAREIMAWLVCEPVADEYAEMFLEEMNIGGDDPRRLDLGDLDAAARHGLSVIVIGCGQSGLLAGVRLKQAGIPFTIIEKNSDVGGTWLENSYPGCRVDVGNHFYCYSFEPSDGFGGYFSQQPELLSYFRQVMRRHDIAPHVRWSTEVLSATWDEAASRWHLVTRGPDGTQTRLDANIVISAVGQLNRPLTPEIPGLDTFSGPVFHTARWDHSVGLAGKRVALIGAGASGFQVAPAIAEDVESLVVFQRSAQWMAPNRKYRQAVHDGARWAMRHLPGYASWYRFMLMYQASDKALDLVRVDPDWPGLPESVNAANEARRRVLLSWIERQVGDDPELLAKVVPDYPLMGKRLLQDDGSWLRCLRRDNVDLVRDEIIRIEPGAVVTGRGRFEVDVIVLATGFRANEFLAPMDITGRGGARLREEWADGPAAHLGITVPRFPNLFLMYGPGTNLAHAGSIIFHSECQLRFIGSCLRALLTGGHRSMEVTPETFDDYVERLRAELAGTVWAHPAVRHSWYKGDDGRVHVLSPWRLVDYWRMTRDVEPGSYLFT</sequence>
<reference evidence="7" key="1">
    <citation type="submission" date="2015-11" db="EMBL/GenBank/DDBJ databases">
        <authorList>
            <person name="Varghese N."/>
        </authorList>
    </citation>
    <scope>NUCLEOTIDE SEQUENCE [LARGE SCALE GENOMIC DNA]</scope>
    <source>
        <strain evidence="7">DSM 45899</strain>
    </source>
</reference>
<evidence type="ECO:0000256" key="4">
    <source>
        <dbReference type="ARBA" id="ARBA00023002"/>
    </source>
</evidence>
<dbReference type="Proteomes" id="UP000198802">
    <property type="component" value="Unassembled WGS sequence"/>
</dbReference>
<name>A0A0S4QJZ8_9ACTN</name>
<proteinExistence type="inferred from homology"/>
<dbReference type="Gene3D" id="3.50.50.60">
    <property type="entry name" value="FAD/NAD(P)-binding domain"/>
    <property type="match status" value="2"/>
</dbReference>
<keyword evidence="3" id="KW-0274">FAD</keyword>
<evidence type="ECO:0000313" key="6">
    <source>
        <dbReference type="EMBL" id="CUU55905.1"/>
    </source>
</evidence>
<feature type="region of interest" description="Disordered" evidence="5">
    <location>
        <begin position="1"/>
        <end position="20"/>
    </location>
</feature>
<dbReference type="AlphaFoldDB" id="A0A0S4QJZ8"/>
<dbReference type="Pfam" id="PF00743">
    <property type="entry name" value="FMO-like"/>
    <property type="match status" value="1"/>
</dbReference>
<comment type="similarity">
    <text evidence="1">Belongs to the FAD-binding monooxygenase family.</text>
</comment>
<accession>A0A0S4QJZ8</accession>
<dbReference type="InterPro" id="IPR020946">
    <property type="entry name" value="Flavin_mOase-like"/>
</dbReference>
<dbReference type="SUPFAM" id="SSF51905">
    <property type="entry name" value="FAD/NAD(P)-binding domain"/>
    <property type="match status" value="2"/>
</dbReference>
<protein>
    <submittedName>
        <fullName evidence="6">4-hydroxyacetophenone monooxygenase</fullName>
    </submittedName>
</protein>
<evidence type="ECO:0000256" key="5">
    <source>
        <dbReference type="SAM" id="MobiDB-lite"/>
    </source>
</evidence>
<dbReference type="GO" id="GO:0050661">
    <property type="term" value="F:NADP binding"/>
    <property type="evidence" value="ECO:0007669"/>
    <property type="project" value="InterPro"/>
</dbReference>
<keyword evidence="7" id="KW-1185">Reference proteome</keyword>
<evidence type="ECO:0000256" key="3">
    <source>
        <dbReference type="ARBA" id="ARBA00022827"/>
    </source>
</evidence>
<dbReference type="EMBL" id="FAOZ01000006">
    <property type="protein sequence ID" value="CUU55905.1"/>
    <property type="molecule type" value="Genomic_DNA"/>
</dbReference>
<dbReference type="GO" id="GO:0050660">
    <property type="term" value="F:flavin adenine dinucleotide binding"/>
    <property type="evidence" value="ECO:0007669"/>
    <property type="project" value="InterPro"/>
</dbReference>
<organism evidence="6 7">
    <name type="scientific">Parafrankia irregularis</name>
    <dbReference type="NCBI Taxonomy" id="795642"/>
    <lineage>
        <taxon>Bacteria</taxon>
        <taxon>Bacillati</taxon>
        <taxon>Actinomycetota</taxon>
        <taxon>Actinomycetes</taxon>
        <taxon>Frankiales</taxon>
        <taxon>Frankiaceae</taxon>
        <taxon>Parafrankia</taxon>
    </lineage>
</organism>
<evidence type="ECO:0000313" key="7">
    <source>
        <dbReference type="Proteomes" id="UP000198802"/>
    </source>
</evidence>
<keyword evidence="6" id="KW-0503">Monooxygenase</keyword>
<keyword evidence="4" id="KW-0560">Oxidoreductase</keyword>
<dbReference type="PRINTS" id="PR00368">
    <property type="entry name" value="FADPNR"/>
</dbReference>
<gene>
    <name evidence="6" type="ORF">Ga0074812_106160</name>
</gene>